<reference evidence="1 2" key="1">
    <citation type="submission" date="2020-03" db="EMBL/GenBank/DDBJ databases">
        <title>Genome sequence of strain Massilia sp. TW-1.</title>
        <authorList>
            <person name="Chaudhary D.K."/>
        </authorList>
    </citation>
    <scope>NUCLEOTIDE SEQUENCE [LARGE SCALE GENOMIC DNA]</scope>
    <source>
        <strain evidence="1 2">TW-1</strain>
    </source>
</reference>
<dbReference type="EMBL" id="JAAQOM010000012">
    <property type="protein sequence ID" value="NIA55763.1"/>
    <property type="molecule type" value="Genomic_DNA"/>
</dbReference>
<evidence type="ECO:0000313" key="2">
    <source>
        <dbReference type="Proteomes" id="UP000716322"/>
    </source>
</evidence>
<organism evidence="1 2">
    <name type="scientific">Telluria antibiotica</name>
    <dbReference type="NCBI Taxonomy" id="2717319"/>
    <lineage>
        <taxon>Bacteria</taxon>
        <taxon>Pseudomonadati</taxon>
        <taxon>Pseudomonadota</taxon>
        <taxon>Betaproteobacteria</taxon>
        <taxon>Burkholderiales</taxon>
        <taxon>Oxalobacteraceae</taxon>
        <taxon>Telluria group</taxon>
        <taxon>Telluria</taxon>
    </lineage>
</organism>
<evidence type="ECO:0008006" key="3">
    <source>
        <dbReference type="Google" id="ProtNLM"/>
    </source>
</evidence>
<keyword evidence="2" id="KW-1185">Reference proteome</keyword>
<evidence type="ECO:0000313" key="1">
    <source>
        <dbReference type="EMBL" id="NIA55763.1"/>
    </source>
</evidence>
<gene>
    <name evidence="1" type="ORF">HAV22_19190</name>
</gene>
<comment type="caution">
    <text evidence="1">The sequence shown here is derived from an EMBL/GenBank/DDBJ whole genome shotgun (WGS) entry which is preliminary data.</text>
</comment>
<accession>A0ABX0PEF8</accession>
<dbReference type="RefSeq" id="WP_166861316.1">
    <property type="nucleotide sequence ID" value="NZ_JAAQOM010000012.1"/>
</dbReference>
<name>A0ABX0PEF8_9BURK</name>
<protein>
    <recommendedName>
        <fullName evidence="3">CopG family transcriptional regulator</fullName>
    </recommendedName>
</protein>
<dbReference type="Proteomes" id="UP000716322">
    <property type="component" value="Unassembled WGS sequence"/>
</dbReference>
<proteinExistence type="predicted"/>
<sequence>MPRPRRTLTLKLPDEFIELCRRDGVPPETVLRGFIADLCGITNYADDPRDDGYASHGSDERDMAYEYYERVGYPYWNR</sequence>